<gene>
    <name evidence="3" type="ORF">SPOG_05764</name>
</gene>
<organism evidence="3 4">
    <name type="scientific">Schizosaccharomyces cryophilus (strain OY26 / ATCC MYA-4695 / CBS 11777 / NBRC 106824 / NRRL Y48691)</name>
    <name type="common">Fission yeast</name>
    <dbReference type="NCBI Taxonomy" id="653667"/>
    <lineage>
        <taxon>Eukaryota</taxon>
        <taxon>Fungi</taxon>
        <taxon>Dikarya</taxon>
        <taxon>Ascomycota</taxon>
        <taxon>Taphrinomycotina</taxon>
        <taxon>Schizosaccharomycetes</taxon>
        <taxon>Schizosaccharomycetales</taxon>
        <taxon>Schizosaccharomycetaceae</taxon>
        <taxon>Schizosaccharomyces</taxon>
    </lineage>
</organism>
<sequence>MSEKREWTNEAWKNDNNVGKMEPNDTNFSEYDNSRKSSLQLDLPNYSEVCYNSGEDLEKGLFTRFPPSYNQLQMSSRVESDSNQNHANEVRERMAEPVPDRSWGSCILDCICMPVSSSFMSEKREWTNEAWKNDNNVGKMEPNDTNFSEYDNSRKSSLHLDLPSYSEVCYNSGDDLEKGLFTPIPPTYKQLQMSNRDEYDDNQVHTDEAHGRMAEPVPDRSWGSCILDCICMPVRPRLAPAGTLKEAGYFRCFMCYLYTSAFIFYLLFKYSDKLSEFIKDSSLSKEIALPLLGGLILVLFFISAVIISLVLDIIVWCISMVPDLAAFLLGRVFPYFWRKFILPLTIIFGYTTNQSFGIDSDSTNTVELDELEASVETPTSAPNNVEVSSSPLGKSPTKANHSKKSVGHSAREQEIELQTFGDTGSPSLNDHTK</sequence>
<feature type="compositionally biased region" description="Polar residues" evidence="1">
    <location>
        <begin position="420"/>
        <end position="433"/>
    </location>
</feature>
<feature type="compositionally biased region" description="Polar residues" evidence="1">
    <location>
        <begin position="376"/>
        <end position="392"/>
    </location>
</feature>
<dbReference type="HOGENOM" id="CLU_051896_0_0_1"/>
<feature type="region of interest" description="Disordered" evidence="1">
    <location>
        <begin position="373"/>
        <end position="433"/>
    </location>
</feature>
<dbReference type="RefSeq" id="XP_013025060.1">
    <property type="nucleotide sequence ID" value="XM_013169606.1"/>
</dbReference>
<feature type="transmembrane region" description="Helical" evidence="2">
    <location>
        <begin position="288"/>
        <end position="307"/>
    </location>
</feature>
<evidence type="ECO:0000256" key="2">
    <source>
        <dbReference type="SAM" id="Phobius"/>
    </source>
</evidence>
<feature type="region of interest" description="Disordered" evidence="1">
    <location>
        <begin position="1"/>
        <end position="34"/>
    </location>
</feature>
<feature type="transmembrane region" description="Helical" evidence="2">
    <location>
        <begin position="248"/>
        <end position="268"/>
    </location>
</feature>
<dbReference type="AlphaFoldDB" id="S9VVJ6"/>
<proteinExistence type="predicted"/>
<evidence type="ECO:0000313" key="4">
    <source>
        <dbReference type="Proteomes" id="UP000015464"/>
    </source>
</evidence>
<protein>
    <submittedName>
        <fullName evidence="3">Uncharacterized protein</fullName>
    </submittedName>
</protein>
<dbReference type="EMBL" id="KE546993">
    <property type="protein sequence ID" value="EPY50130.1"/>
    <property type="molecule type" value="Genomic_DNA"/>
</dbReference>
<keyword evidence="4" id="KW-1185">Reference proteome</keyword>
<feature type="compositionally biased region" description="Polar residues" evidence="1">
    <location>
        <begin position="76"/>
        <end position="87"/>
    </location>
</feature>
<evidence type="ECO:0000256" key="1">
    <source>
        <dbReference type="SAM" id="MobiDB-lite"/>
    </source>
</evidence>
<keyword evidence="2" id="KW-0472">Membrane</keyword>
<feature type="compositionally biased region" description="Polar residues" evidence="1">
    <location>
        <begin position="24"/>
        <end position="34"/>
    </location>
</feature>
<dbReference type="Proteomes" id="UP000015464">
    <property type="component" value="Unassembled WGS sequence"/>
</dbReference>
<feature type="region of interest" description="Disordered" evidence="1">
    <location>
        <begin position="76"/>
        <end position="95"/>
    </location>
</feature>
<accession>S9VVJ6</accession>
<feature type="transmembrane region" description="Helical" evidence="2">
    <location>
        <begin position="313"/>
        <end position="333"/>
    </location>
</feature>
<dbReference type="GeneID" id="25039474"/>
<reference evidence="3 4" key="1">
    <citation type="journal article" date="2011" name="Science">
        <title>Comparative functional genomics of the fission yeasts.</title>
        <authorList>
            <person name="Rhind N."/>
            <person name="Chen Z."/>
            <person name="Yassour M."/>
            <person name="Thompson D.A."/>
            <person name="Haas B.J."/>
            <person name="Habib N."/>
            <person name="Wapinski I."/>
            <person name="Roy S."/>
            <person name="Lin M.F."/>
            <person name="Heiman D.I."/>
            <person name="Young S.K."/>
            <person name="Furuya K."/>
            <person name="Guo Y."/>
            <person name="Pidoux A."/>
            <person name="Chen H.M."/>
            <person name="Robbertse B."/>
            <person name="Goldberg J.M."/>
            <person name="Aoki K."/>
            <person name="Bayne E.H."/>
            <person name="Berlin A.M."/>
            <person name="Desjardins C.A."/>
            <person name="Dobbs E."/>
            <person name="Dukaj L."/>
            <person name="Fan L."/>
            <person name="FitzGerald M.G."/>
            <person name="French C."/>
            <person name="Gujja S."/>
            <person name="Hansen K."/>
            <person name="Keifenheim D."/>
            <person name="Levin J.Z."/>
            <person name="Mosher R.A."/>
            <person name="Mueller C.A."/>
            <person name="Pfiffner J."/>
            <person name="Priest M."/>
            <person name="Russ C."/>
            <person name="Smialowska A."/>
            <person name="Swoboda P."/>
            <person name="Sykes S.M."/>
            <person name="Vaughn M."/>
            <person name="Vengrova S."/>
            <person name="Yoder R."/>
            <person name="Zeng Q."/>
            <person name="Allshire R."/>
            <person name="Baulcombe D."/>
            <person name="Birren B.W."/>
            <person name="Brown W."/>
            <person name="Ekwall K."/>
            <person name="Kellis M."/>
            <person name="Leatherwood J."/>
            <person name="Levin H."/>
            <person name="Margalit H."/>
            <person name="Martienssen R."/>
            <person name="Nieduszynski C.A."/>
            <person name="Spatafora J.W."/>
            <person name="Friedman N."/>
            <person name="Dalgaard J.Z."/>
            <person name="Baumann P."/>
            <person name="Niki H."/>
            <person name="Regev A."/>
            <person name="Nusbaum C."/>
        </authorList>
    </citation>
    <scope>NUCLEOTIDE SEQUENCE [LARGE SCALE GENOMIC DNA]</scope>
    <source>
        <strain evidence="4">OY26 / ATCC MYA-4695 / CBS 11777 / NBRC 106824 / NRRL Y48691</strain>
    </source>
</reference>
<keyword evidence="2" id="KW-0812">Transmembrane</keyword>
<evidence type="ECO:0000313" key="3">
    <source>
        <dbReference type="EMBL" id="EPY50130.1"/>
    </source>
</evidence>
<keyword evidence="2" id="KW-1133">Transmembrane helix</keyword>
<name>S9VVJ6_SCHCR</name>